<keyword evidence="2 3" id="KW-0802">TPR repeat</keyword>
<dbReference type="AlphaFoldDB" id="A0A1G7GVE3"/>
<dbReference type="Gene3D" id="1.25.40.10">
    <property type="entry name" value="Tetratricopeptide repeat domain"/>
    <property type="match status" value="5"/>
</dbReference>
<organism evidence="6 7">
    <name type="scientific">Terriglobus roseus</name>
    <dbReference type="NCBI Taxonomy" id="392734"/>
    <lineage>
        <taxon>Bacteria</taxon>
        <taxon>Pseudomonadati</taxon>
        <taxon>Acidobacteriota</taxon>
        <taxon>Terriglobia</taxon>
        <taxon>Terriglobales</taxon>
        <taxon>Acidobacteriaceae</taxon>
        <taxon>Terriglobus</taxon>
    </lineage>
</organism>
<gene>
    <name evidence="6" type="ORF">SAMN05444167_0815</name>
</gene>
<dbReference type="InterPro" id="IPR019734">
    <property type="entry name" value="TPR_rpt"/>
</dbReference>
<evidence type="ECO:0000313" key="6">
    <source>
        <dbReference type="EMBL" id="SDE92023.1"/>
    </source>
</evidence>
<dbReference type="PROSITE" id="PS50005">
    <property type="entry name" value="TPR"/>
    <property type="match status" value="2"/>
</dbReference>
<accession>A0A1G7GVE3</accession>
<dbReference type="PANTHER" id="PTHR45586">
    <property type="entry name" value="TPR REPEAT-CONTAINING PROTEIN PA4667"/>
    <property type="match status" value="1"/>
</dbReference>
<dbReference type="Proteomes" id="UP000182427">
    <property type="component" value="Chromosome I"/>
</dbReference>
<dbReference type="EMBL" id="LT629690">
    <property type="protein sequence ID" value="SDE92023.1"/>
    <property type="molecule type" value="Genomic_DNA"/>
</dbReference>
<proteinExistence type="predicted"/>
<dbReference type="Pfam" id="PF14559">
    <property type="entry name" value="TPR_19"/>
    <property type="match status" value="1"/>
</dbReference>
<dbReference type="Pfam" id="PF13432">
    <property type="entry name" value="TPR_16"/>
    <property type="match status" value="1"/>
</dbReference>
<evidence type="ECO:0000256" key="3">
    <source>
        <dbReference type="PROSITE-ProRule" id="PRU00339"/>
    </source>
</evidence>
<dbReference type="SUPFAM" id="SSF48452">
    <property type="entry name" value="TPR-like"/>
    <property type="match status" value="1"/>
</dbReference>
<feature type="chain" id="PRO_5009241202" evidence="4">
    <location>
        <begin position="20"/>
        <end position="483"/>
    </location>
</feature>
<evidence type="ECO:0000256" key="4">
    <source>
        <dbReference type="SAM" id="SignalP"/>
    </source>
</evidence>
<evidence type="ECO:0000313" key="7">
    <source>
        <dbReference type="Proteomes" id="UP000182427"/>
    </source>
</evidence>
<feature type="domain" description="Tetratricopeptide repeat protein 21A/21B C-terminal ARM" evidence="5">
    <location>
        <begin position="117"/>
        <end position="276"/>
    </location>
</feature>
<evidence type="ECO:0000256" key="2">
    <source>
        <dbReference type="ARBA" id="ARBA00022803"/>
    </source>
</evidence>
<dbReference type="InterPro" id="IPR051012">
    <property type="entry name" value="CellSynth/LPSAsmb/PSIAsmb"/>
</dbReference>
<evidence type="ECO:0000256" key="1">
    <source>
        <dbReference type="ARBA" id="ARBA00022737"/>
    </source>
</evidence>
<dbReference type="PANTHER" id="PTHR45586:SF1">
    <property type="entry name" value="LIPOPOLYSACCHARIDE ASSEMBLY PROTEIN B"/>
    <property type="match status" value="1"/>
</dbReference>
<feature type="repeat" description="TPR" evidence="3">
    <location>
        <begin position="395"/>
        <end position="428"/>
    </location>
</feature>
<dbReference type="InterPro" id="IPR056834">
    <property type="entry name" value="ARM_TT21_C"/>
</dbReference>
<sequence length="483" mass="52060">MRRILLISSVALTLIGVQAAAQNSSTKSNVAHSSASTCAAKAITPEDAAKERTALANLDANNVASAQPDLIALAKKYPCRFELQAAAGMALAETENITTAIPFLRKAHALRPTDDAIAFNLALAELKTGDADSALPVLQRIASRSPNRADVQLALAAAFMQAKRPADAAVAFQKASATLTAGGQAMPLELSMDWASALLQAHRASEARDVLRSADGLKQSAPALALLGEAAEAAGDYEEAARSFEAAARLDPSEQMIVAYGNELLQHRTFGPAIEILKYGTEKFPESQRMHLALGAAYFNNAMYPLAAPEFYAMLLRSPNDTLAADMLGRSCADTTAASLQECAALESFAKEHPENAVAATYAATAILQRPTETRDTEAAEHLLQSALHADPKLADAWYQMGVLQQSRNQWNESATSLEHAIALQPDFADAHYRLSRAYTRMGRREEAVAEVKLEMKYRQENKDANSLRMQKIVRILTVDKQP</sequence>
<feature type="signal peptide" evidence="4">
    <location>
        <begin position="1"/>
        <end position="19"/>
    </location>
</feature>
<reference evidence="6 7" key="1">
    <citation type="submission" date="2016-10" db="EMBL/GenBank/DDBJ databases">
        <authorList>
            <person name="de Groot N.N."/>
        </authorList>
    </citation>
    <scope>NUCLEOTIDE SEQUENCE [LARGE SCALE GENOMIC DNA]</scope>
    <source>
        <strain evidence="6 7">GAS232</strain>
    </source>
</reference>
<dbReference type="Pfam" id="PF25063">
    <property type="entry name" value="ARM_TT21_C"/>
    <property type="match status" value="1"/>
</dbReference>
<keyword evidence="1" id="KW-0677">Repeat</keyword>
<dbReference type="InterPro" id="IPR011990">
    <property type="entry name" value="TPR-like_helical_dom_sf"/>
</dbReference>
<keyword evidence="7" id="KW-1185">Reference proteome</keyword>
<feature type="repeat" description="TPR" evidence="3">
    <location>
        <begin position="221"/>
        <end position="254"/>
    </location>
</feature>
<protein>
    <submittedName>
        <fullName evidence="6">Tetratricopeptide repeat-containing protein</fullName>
    </submittedName>
</protein>
<keyword evidence="4" id="KW-0732">Signal</keyword>
<dbReference type="RefSeq" id="WP_172838136.1">
    <property type="nucleotide sequence ID" value="NZ_LT629690.1"/>
</dbReference>
<name>A0A1G7GVE3_9BACT</name>
<dbReference type="SMART" id="SM00028">
    <property type="entry name" value="TPR"/>
    <property type="match status" value="6"/>
</dbReference>
<evidence type="ECO:0000259" key="5">
    <source>
        <dbReference type="Pfam" id="PF25063"/>
    </source>
</evidence>